<name>A0A645J5K7_9ZZZZ</name>
<reference evidence="1" key="1">
    <citation type="submission" date="2019-08" db="EMBL/GenBank/DDBJ databases">
        <authorList>
            <person name="Kucharzyk K."/>
            <person name="Murdoch R.W."/>
            <person name="Higgins S."/>
            <person name="Loffler F."/>
        </authorList>
    </citation>
    <scope>NUCLEOTIDE SEQUENCE</scope>
</reference>
<dbReference type="SUPFAM" id="SSF52540">
    <property type="entry name" value="P-loop containing nucleoside triphosphate hydrolases"/>
    <property type="match status" value="1"/>
</dbReference>
<dbReference type="Gene3D" id="3.40.50.300">
    <property type="entry name" value="P-loop containing nucleotide triphosphate hydrolases"/>
    <property type="match status" value="1"/>
</dbReference>
<sequence length="164" mass="18158">MLLKIVEEGPPYAAFLFCAENPAVILQTLRSRCVEIRLHPEAEDGEATELSAEVEALCRAVGEKKRGAVTELLVELERKKTDREALQTLLEQAHGLFADALLIVYGQEVPGKSEKTARFLAKNLTKQQIMHTIELLQSYCRECAYNVGVNHVLGALAVELEGIL</sequence>
<accession>A0A645J5K7</accession>
<dbReference type="InterPro" id="IPR027417">
    <property type="entry name" value="P-loop_NTPase"/>
</dbReference>
<organism evidence="1">
    <name type="scientific">bioreactor metagenome</name>
    <dbReference type="NCBI Taxonomy" id="1076179"/>
    <lineage>
        <taxon>unclassified sequences</taxon>
        <taxon>metagenomes</taxon>
        <taxon>ecological metagenomes</taxon>
    </lineage>
</organism>
<proteinExistence type="predicted"/>
<dbReference type="AlphaFoldDB" id="A0A645J5K7"/>
<dbReference type="EMBL" id="VSSQ01125337">
    <property type="protein sequence ID" value="MPN55754.1"/>
    <property type="molecule type" value="Genomic_DNA"/>
</dbReference>
<evidence type="ECO:0000313" key="1">
    <source>
        <dbReference type="EMBL" id="MPN55754.1"/>
    </source>
</evidence>
<protein>
    <submittedName>
        <fullName evidence="1">Uncharacterized protein</fullName>
    </submittedName>
</protein>
<gene>
    <name evidence="1" type="ORF">SDC9_203438</name>
</gene>
<dbReference type="Pfam" id="PF13177">
    <property type="entry name" value="DNA_pol3_delta2"/>
    <property type="match status" value="1"/>
</dbReference>
<comment type="caution">
    <text evidence="1">The sequence shown here is derived from an EMBL/GenBank/DDBJ whole genome shotgun (WGS) entry which is preliminary data.</text>
</comment>